<evidence type="ECO:0000313" key="4">
    <source>
        <dbReference type="Proteomes" id="UP000323994"/>
    </source>
</evidence>
<dbReference type="PANTHER" id="PTHR43751:SF1">
    <property type="entry name" value="SULFATASE ATSG-RELATED"/>
    <property type="match status" value="1"/>
</dbReference>
<dbReference type="EMBL" id="VBSN01000049">
    <property type="protein sequence ID" value="KAA6438265.1"/>
    <property type="molecule type" value="Genomic_DNA"/>
</dbReference>
<evidence type="ECO:0000256" key="1">
    <source>
        <dbReference type="SAM" id="SignalP"/>
    </source>
</evidence>
<dbReference type="InterPro" id="IPR000917">
    <property type="entry name" value="Sulfatase_N"/>
</dbReference>
<protein>
    <submittedName>
        <fullName evidence="3">Sulfatase</fullName>
    </submittedName>
</protein>
<sequence>MHFLPIARKSLPVLLPAFALLAFRISQKPVAEIQQNPAKPNMVIIMADDLDSRQLSCYGGQNLKTTHIDNLAAQGLKFSNMYASEAMCVPTRASLFTGLYPVRHGSFQNHKPVYDHLKSVGHYLADLGYRVGLTGKDHVTKPKSVFPFDIIEGFEPNCVSPTDDYRLDDVKKYMTASEKPYCLFVMSINPHTPWTSGDTTELDKNKLQLPADWVDTPVTRSQYVKYLAEVRRLDNQVGEITGLLRETGQDKNTIVIFLGEQGAQFPGAKWNLWDSGQKSSMIVKWPGKVKASSETSVMVQYEDITPTLIEMAGGKAMPGLDGKSFLPVLSGKSKVARNYAFGIHNNIPEGDPYPIRSIRDNRYKLILNLSPGAAYYNRFMMNREKPDRNTVWFSWTEKAETDSTSGKLTNRFVNRPPEEFYDIQKDPFELDNLAGDPAYRQMITKFRKELEAWMKQQGDEGAAIDKVYAKKQESK</sequence>
<feature type="chain" id="PRO_5024330923" evidence="1">
    <location>
        <begin position="20"/>
        <end position="475"/>
    </location>
</feature>
<dbReference type="InterPro" id="IPR052701">
    <property type="entry name" value="GAG_Ulvan_Degrading_Sulfatases"/>
</dbReference>
<dbReference type="InterPro" id="IPR017850">
    <property type="entry name" value="Alkaline_phosphatase_core_sf"/>
</dbReference>
<dbReference type="Proteomes" id="UP000323994">
    <property type="component" value="Unassembled WGS sequence"/>
</dbReference>
<comment type="caution">
    <text evidence="3">The sequence shown here is derived from an EMBL/GenBank/DDBJ whole genome shotgun (WGS) entry which is preliminary data.</text>
</comment>
<dbReference type="CDD" id="cd16027">
    <property type="entry name" value="SGSH"/>
    <property type="match status" value="1"/>
</dbReference>
<dbReference type="Gene3D" id="3.40.720.10">
    <property type="entry name" value="Alkaline Phosphatase, subunit A"/>
    <property type="match status" value="1"/>
</dbReference>
<organism evidence="3 4">
    <name type="scientific">Dyadobacter flavalbus</name>
    <dbReference type="NCBI Taxonomy" id="2579942"/>
    <lineage>
        <taxon>Bacteria</taxon>
        <taxon>Pseudomonadati</taxon>
        <taxon>Bacteroidota</taxon>
        <taxon>Cytophagia</taxon>
        <taxon>Cytophagales</taxon>
        <taxon>Spirosomataceae</taxon>
        <taxon>Dyadobacter</taxon>
    </lineage>
</organism>
<gene>
    <name evidence="3" type="ORF">FEM33_16300</name>
</gene>
<dbReference type="PANTHER" id="PTHR43751">
    <property type="entry name" value="SULFATASE"/>
    <property type="match status" value="1"/>
</dbReference>
<keyword evidence="4" id="KW-1185">Reference proteome</keyword>
<dbReference type="Pfam" id="PF00884">
    <property type="entry name" value="Sulfatase"/>
    <property type="match status" value="1"/>
</dbReference>
<name>A0A5M8QQ18_9BACT</name>
<accession>A0A5M8QQ18</accession>
<keyword evidence="1" id="KW-0732">Signal</keyword>
<proteinExistence type="predicted"/>
<feature type="domain" description="Sulfatase N-terminal" evidence="2">
    <location>
        <begin position="40"/>
        <end position="313"/>
    </location>
</feature>
<dbReference type="AlphaFoldDB" id="A0A5M8QQ18"/>
<dbReference type="SUPFAM" id="SSF53649">
    <property type="entry name" value="Alkaline phosphatase-like"/>
    <property type="match status" value="1"/>
</dbReference>
<evidence type="ECO:0000313" key="3">
    <source>
        <dbReference type="EMBL" id="KAA6438265.1"/>
    </source>
</evidence>
<reference evidence="3 4" key="1">
    <citation type="submission" date="2019-05" db="EMBL/GenBank/DDBJ databases">
        <authorList>
            <person name="Qu J.-H."/>
        </authorList>
    </citation>
    <scope>NUCLEOTIDE SEQUENCE [LARGE SCALE GENOMIC DNA]</scope>
    <source>
        <strain evidence="3 4">NS28</strain>
    </source>
</reference>
<dbReference type="RefSeq" id="WP_139013069.1">
    <property type="nucleotide sequence ID" value="NZ_VBSN01000049.1"/>
</dbReference>
<dbReference type="OrthoDB" id="975025at2"/>
<evidence type="ECO:0000259" key="2">
    <source>
        <dbReference type="Pfam" id="PF00884"/>
    </source>
</evidence>
<feature type="signal peptide" evidence="1">
    <location>
        <begin position="1"/>
        <end position="19"/>
    </location>
</feature>